<proteinExistence type="predicted"/>
<evidence type="ECO:0000313" key="2">
    <source>
        <dbReference type="Proteomes" id="UP000256964"/>
    </source>
</evidence>
<evidence type="ECO:0000313" key="1">
    <source>
        <dbReference type="EMBL" id="RDX54759.1"/>
    </source>
</evidence>
<dbReference type="EMBL" id="KZ857384">
    <property type="protein sequence ID" value="RDX54759.1"/>
    <property type="molecule type" value="Genomic_DNA"/>
</dbReference>
<organism evidence="1 2">
    <name type="scientific">Lentinus brumalis</name>
    <dbReference type="NCBI Taxonomy" id="2498619"/>
    <lineage>
        <taxon>Eukaryota</taxon>
        <taxon>Fungi</taxon>
        <taxon>Dikarya</taxon>
        <taxon>Basidiomycota</taxon>
        <taxon>Agaricomycotina</taxon>
        <taxon>Agaricomycetes</taxon>
        <taxon>Polyporales</taxon>
        <taxon>Polyporaceae</taxon>
        <taxon>Lentinus</taxon>
    </lineage>
</organism>
<reference evidence="1 2" key="1">
    <citation type="journal article" date="2018" name="Biotechnol. Biofuels">
        <title>Integrative visual omics of the white-rot fungus Polyporus brumalis exposes the biotechnological potential of its oxidative enzymes for delignifying raw plant biomass.</title>
        <authorList>
            <person name="Miyauchi S."/>
            <person name="Rancon A."/>
            <person name="Drula E."/>
            <person name="Hage H."/>
            <person name="Chaduli D."/>
            <person name="Favel A."/>
            <person name="Grisel S."/>
            <person name="Henrissat B."/>
            <person name="Herpoel-Gimbert I."/>
            <person name="Ruiz-Duenas F.J."/>
            <person name="Chevret D."/>
            <person name="Hainaut M."/>
            <person name="Lin J."/>
            <person name="Wang M."/>
            <person name="Pangilinan J."/>
            <person name="Lipzen A."/>
            <person name="Lesage-Meessen L."/>
            <person name="Navarro D."/>
            <person name="Riley R."/>
            <person name="Grigoriev I.V."/>
            <person name="Zhou S."/>
            <person name="Raouche S."/>
            <person name="Rosso M.N."/>
        </authorList>
    </citation>
    <scope>NUCLEOTIDE SEQUENCE [LARGE SCALE GENOMIC DNA]</scope>
    <source>
        <strain evidence="1 2">BRFM 1820</strain>
    </source>
</reference>
<keyword evidence="2" id="KW-1185">Reference proteome</keyword>
<name>A0A371DQE8_9APHY</name>
<sequence length="208" mass="22858">MDFSEVDSLSVIMMCSLRSRRQRYGPSSPVFQLKAAVYKRPSLMPMAFHSHVGQKALSSQCLHRKPEIAATTVTHCHRLTTKLCISERETLIRRWGKDMVPRRVWLLAGSGLNSSDPCPLPNARLGDESSSGAVLYAQGLTLRQFESSLALPSMLRMHPHGHINGSVAHCTACSGAGNVHDVRHDITIIERSSSSCHCGDRLALEAVD</sequence>
<dbReference type="Proteomes" id="UP000256964">
    <property type="component" value="Unassembled WGS sequence"/>
</dbReference>
<dbReference type="AlphaFoldDB" id="A0A371DQE8"/>
<accession>A0A371DQE8</accession>
<gene>
    <name evidence="1" type="ORF">OH76DRAFT_1398151</name>
</gene>
<protein>
    <submittedName>
        <fullName evidence="1">Uncharacterized protein</fullName>
    </submittedName>
</protein>